<dbReference type="Gene3D" id="2.40.440.10">
    <property type="entry name" value="L,D-transpeptidase catalytic domain-like"/>
    <property type="match status" value="1"/>
</dbReference>
<gene>
    <name evidence="9" type="ORF">TSACC_21525</name>
</gene>
<keyword evidence="4 7" id="KW-0133">Cell shape</keyword>
<dbReference type="InterPro" id="IPR038063">
    <property type="entry name" value="Transpep_catalytic_dom"/>
</dbReference>
<keyword evidence="10" id="KW-1185">Reference proteome</keyword>
<comment type="similarity">
    <text evidence="2">Belongs to the YkuD family.</text>
</comment>
<evidence type="ECO:0000256" key="4">
    <source>
        <dbReference type="ARBA" id="ARBA00022960"/>
    </source>
</evidence>
<feature type="domain" description="L,D-TPase catalytic" evidence="8">
    <location>
        <begin position="202"/>
        <end position="334"/>
    </location>
</feature>
<dbReference type="SUPFAM" id="SSF141523">
    <property type="entry name" value="L,D-transpeptidase catalytic domain-like"/>
    <property type="match status" value="1"/>
</dbReference>
<evidence type="ECO:0000256" key="3">
    <source>
        <dbReference type="ARBA" id="ARBA00022679"/>
    </source>
</evidence>
<dbReference type="STRING" id="690879.TSACC_21525"/>
<dbReference type="InterPro" id="IPR005490">
    <property type="entry name" value="LD_TPept_cat_dom"/>
</dbReference>
<dbReference type="GO" id="GO:0008360">
    <property type="term" value="P:regulation of cell shape"/>
    <property type="evidence" value="ECO:0007669"/>
    <property type="project" value="UniProtKB-UniRule"/>
</dbReference>
<keyword evidence="3" id="KW-0808">Transferase</keyword>
<evidence type="ECO:0000313" key="9">
    <source>
        <dbReference type="EMBL" id="GAT33116.1"/>
    </source>
</evidence>
<proteinExistence type="inferred from homology"/>
<feature type="active site" description="Nucleophile" evidence="7">
    <location>
        <position position="310"/>
    </location>
</feature>
<dbReference type="AlphaFoldDB" id="A0A146G925"/>
<dbReference type="PANTHER" id="PTHR30582:SF30">
    <property type="entry name" value="BLR4375 PROTEIN"/>
    <property type="match status" value="1"/>
</dbReference>
<dbReference type="EMBL" id="BDCO01000002">
    <property type="protein sequence ID" value="GAT33116.1"/>
    <property type="molecule type" value="Genomic_DNA"/>
</dbReference>
<protein>
    <submittedName>
        <fullName evidence="9">Lipoprotein-anchoring transpeptidase ErfK/SrfK</fullName>
    </submittedName>
</protein>
<evidence type="ECO:0000256" key="2">
    <source>
        <dbReference type="ARBA" id="ARBA00005992"/>
    </source>
</evidence>
<keyword evidence="6 7" id="KW-0961">Cell wall biogenesis/degradation</keyword>
<dbReference type="InterPro" id="IPR050979">
    <property type="entry name" value="LD-transpeptidase"/>
</dbReference>
<name>A0A146G925_TERSA</name>
<dbReference type="GO" id="GO:0016740">
    <property type="term" value="F:transferase activity"/>
    <property type="evidence" value="ECO:0007669"/>
    <property type="project" value="UniProtKB-KW"/>
</dbReference>
<dbReference type="GO" id="GO:0071972">
    <property type="term" value="F:peptidoglycan L,D-transpeptidase activity"/>
    <property type="evidence" value="ECO:0007669"/>
    <property type="project" value="TreeGrafter"/>
</dbReference>
<reference evidence="10" key="1">
    <citation type="journal article" date="2017" name="Genome Announc.">
        <title>Draft Genome Sequence of Terrimicrobium sacchariphilum NM-5T, a Facultative Anaerobic Soil Bacterium of the Class Spartobacteria.</title>
        <authorList>
            <person name="Qiu Y.L."/>
            <person name="Tourlousse D.M."/>
            <person name="Matsuura N."/>
            <person name="Ohashi A."/>
            <person name="Sekiguchi Y."/>
        </authorList>
    </citation>
    <scope>NUCLEOTIDE SEQUENCE [LARGE SCALE GENOMIC DNA]</scope>
    <source>
        <strain evidence="10">NM-5</strain>
    </source>
</reference>
<dbReference type="GO" id="GO:0018104">
    <property type="term" value="P:peptidoglycan-protein cross-linking"/>
    <property type="evidence" value="ECO:0007669"/>
    <property type="project" value="TreeGrafter"/>
</dbReference>
<sequence>MLFSTRVFSAPQAGFRRVRFSSAILGGLAAMAWLGGCATVSDRPGDGKTARDETVKLQIVLDAWKFGPGVVDGHRGEFTDKALEFYREAKGLPKGYLPDTSNIQPYTTYTITAEDKAMIGTMAEKPEELAKQKRLPYVSMAELLGERFHTTPGFLAELNPGVNIEALPVGAVVKVTNVHRPFRVGDYPSAYPAAPKSVASIRHVYVDTKTRMLEVRDSGKLIAAFPITPGSEEHPAPLGDWKVVKAVPWPWYRYDEGVLERGERTKVYYMLPPGPNSPVGILWTGLNRPGIGIHGTTSPDTIGRAGSHGCIRLSNWDAATFYTLVQKNVPVTIR</sequence>
<dbReference type="GO" id="GO:0071555">
    <property type="term" value="P:cell wall organization"/>
    <property type="evidence" value="ECO:0007669"/>
    <property type="project" value="UniProtKB-UniRule"/>
</dbReference>
<evidence type="ECO:0000256" key="6">
    <source>
        <dbReference type="ARBA" id="ARBA00023316"/>
    </source>
</evidence>
<comment type="caution">
    <text evidence="9">The sequence shown here is derived from an EMBL/GenBank/DDBJ whole genome shotgun (WGS) entry which is preliminary data.</text>
</comment>
<organism evidence="9 10">
    <name type="scientific">Terrimicrobium sacchariphilum</name>
    <dbReference type="NCBI Taxonomy" id="690879"/>
    <lineage>
        <taxon>Bacteria</taxon>
        <taxon>Pseudomonadati</taxon>
        <taxon>Verrucomicrobiota</taxon>
        <taxon>Terrimicrobiia</taxon>
        <taxon>Terrimicrobiales</taxon>
        <taxon>Terrimicrobiaceae</taxon>
        <taxon>Terrimicrobium</taxon>
    </lineage>
</organism>
<keyword evidence="9" id="KW-0449">Lipoprotein</keyword>
<evidence type="ECO:0000256" key="1">
    <source>
        <dbReference type="ARBA" id="ARBA00004752"/>
    </source>
</evidence>
<accession>A0A146G925</accession>
<evidence type="ECO:0000259" key="8">
    <source>
        <dbReference type="PROSITE" id="PS52029"/>
    </source>
</evidence>
<dbReference type="PROSITE" id="PS52029">
    <property type="entry name" value="LD_TPASE"/>
    <property type="match status" value="1"/>
</dbReference>
<dbReference type="UniPathway" id="UPA00219"/>
<dbReference type="GO" id="GO:0005576">
    <property type="term" value="C:extracellular region"/>
    <property type="evidence" value="ECO:0007669"/>
    <property type="project" value="TreeGrafter"/>
</dbReference>
<dbReference type="Proteomes" id="UP000076023">
    <property type="component" value="Unassembled WGS sequence"/>
</dbReference>
<evidence type="ECO:0000313" key="10">
    <source>
        <dbReference type="Proteomes" id="UP000076023"/>
    </source>
</evidence>
<dbReference type="Pfam" id="PF03734">
    <property type="entry name" value="YkuD"/>
    <property type="match status" value="1"/>
</dbReference>
<evidence type="ECO:0000256" key="7">
    <source>
        <dbReference type="PROSITE-ProRule" id="PRU01373"/>
    </source>
</evidence>
<feature type="active site" description="Proton donor/acceptor" evidence="7">
    <location>
        <position position="294"/>
    </location>
</feature>
<dbReference type="InParanoid" id="A0A146G925"/>
<keyword evidence="5 7" id="KW-0573">Peptidoglycan synthesis</keyword>
<dbReference type="CDD" id="cd16913">
    <property type="entry name" value="YkuD_like"/>
    <property type="match status" value="1"/>
</dbReference>
<comment type="pathway">
    <text evidence="1 7">Cell wall biogenesis; peptidoglycan biosynthesis.</text>
</comment>
<evidence type="ECO:0000256" key="5">
    <source>
        <dbReference type="ARBA" id="ARBA00022984"/>
    </source>
</evidence>
<dbReference type="PANTHER" id="PTHR30582">
    <property type="entry name" value="L,D-TRANSPEPTIDASE"/>
    <property type="match status" value="1"/>
</dbReference>